<evidence type="ECO:0000313" key="3">
    <source>
        <dbReference type="Proteomes" id="UP000217895"/>
    </source>
</evidence>
<gene>
    <name evidence="2" type="ORF">NIES2135_10670</name>
</gene>
<feature type="chain" id="PRO_5011117814" evidence="1">
    <location>
        <begin position="26"/>
        <end position="209"/>
    </location>
</feature>
<dbReference type="Proteomes" id="UP000217895">
    <property type="component" value="Chromosome"/>
</dbReference>
<reference evidence="2 3" key="1">
    <citation type="submission" date="2017-06" db="EMBL/GenBank/DDBJ databases">
        <title>Genome sequencing of cyanobaciteial culture collection at National Institute for Environmental Studies (NIES).</title>
        <authorList>
            <person name="Hirose Y."/>
            <person name="Shimura Y."/>
            <person name="Fujisawa T."/>
            <person name="Nakamura Y."/>
            <person name="Kawachi M."/>
        </authorList>
    </citation>
    <scope>NUCLEOTIDE SEQUENCE [LARGE SCALE GENOMIC DNA]</scope>
    <source>
        <strain evidence="2 3">NIES-2135</strain>
    </source>
</reference>
<dbReference type="AlphaFoldDB" id="A0A1Z4JBZ4"/>
<proteinExistence type="predicted"/>
<keyword evidence="1" id="KW-0732">Signal</keyword>
<dbReference type="EMBL" id="AP018203">
    <property type="protein sequence ID" value="BAY54251.1"/>
    <property type="molecule type" value="Genomic_DNA"/>
</dbReference>
<feature type="signal peptide" evidence="1">
    <location>
        <begin position="1"/>
        <end position="25"/>
    </location>
</feature>
<evidence type="ECO:0000256" key="1">
    <source>
        <dbReference type="SAM" id="SignalP"/>
    </source>
</evidence>
<keyword evidence="3" id="KW-1185">Reference proteome</keyword>
<sequence>MRLKNSLLAVAVSIASLSPAMTAKADTVNARCDVYPKGEDRAKSSGACTFSQRQGFVSIQLKNGRRYELRPRGNQPGTYLDQNGRAAYRQSGLGNKGQIYRLANESIYVYWIPTASPKPKPANPNTMQSATPITQMTSRNANEIAATITEAEFKFSGILKRTSGNMFVGSDGRVRVMYDRGTARVVIINEVTGTEFYNYQFSDVNEGGL</sequence>
<name>A0A1Z4JBZ4_LEPBY</name>
<organism evidence="2 3">
    <name type="scientific">Leptolyngbya boryana NIES-2135</name>
    <dbReference type="NCBI Taxonomy" id="1973484"/>
    <lineage>
        <taxon>Bacteria</taxon>
        <taxon>Bacillati</taxon>
        <taxon>Cyanobacteriota</taxon>
        <taxon>Cyanophyceae</taxon>
        <taxon>Leptolyngbyales</taxon>
        <taxon>Leptolyngbyaceae</taxon>
        <taxon>Leptolyngbya group</taxon>
        <taxon>Leptolyngbya</taxon>
    </lineage>
</organism>
<accession>A0A1Z4JBZ4</accession>
<protein>
    <submittedName>
        <fullName evidence="2">Uncharacterized protein</fullName>
    </submittedName>
</protein>
<evidence type="ECO:0000313" key="2">
    <source>
        <dbReference type="EMBL" id="BAY54251.1"/>
    </source>
</evidence>